<comment type="caution">
    <text evidence="2">The sequence shown here is derived from an EMBL/GenBank/DDBJ whole genome shotgun (WGS) entry which is preliminary data.</text>
</comment>
<organism evidence="2 3">
    <name type="scientific">[Myrmecia] bisecta</name>
    <dbReference type="NCBI Taxonomy" id="41462"/>
    <lineage>
        <taxon>Eukaryota</taxon>
        <taxon>Viridiplantae</taxon>
        <taxon>Chlorophyta</taxon>
        <taxon>core chlorophytes</taxon>
        <taxon>Trebouxiophyceae</taxon>
        <taxon>Trebouxiales</taxon>
        <taxon>Trebouxiaceae</taxon>
        <taxon>Myrmecia</taxon>
    </lineage>
</organism>
<keyword evidence="3" id="KW-1185">Reference proteome</keyword>
<dbReference type="PANTHER" id="PTHR44086">
    <property type="entry name" value="THIOSULFATE SULFURTRANSFERASE RDL2, MITOCHONDRIAL-RELATED"/>
    <property type="match status" value="1"/>
</dbReference>
<dbReference type="EMBL" id="JALJOR010000001">
    <property type="protein sequence ID" value="KAK9829026.1"/>
    <property type="molecule type" value="Genomic_DNA"/>
</dbReference>
<evidence type="ECO:0000259" key="1">
    <source>
        <dbReference type="PROSITE" id="PS50206"/>
    </source>
</evidence>
<dbReference type="SUPFAM" id="SSF52821">
    <property type="entry name" value="Rhodanese/Cell cycle control phosphatase"/>
    <property type="match status" value="2"/>
</dbReference>
<dbReference type="InterPro" id="IPR001763">
    <property type="entry name" value="Rhodanese-like_dom"/>
</dbReference>
<gene>
    <name evidence="2" type="ORF">WJX72_003487</name>
</gene>
<dbReference type="GO" id="GO:0004792">
    <property type="term" value="F:thiosulfate-cyanide sulfurtransferase activity"/>
    <property type="evidence" value="ECO:0007669"/>
    <property type="project" value="TreeGrafter"/>
</dbReference>
<protein>
    <recommendedName>
        <fullName evidence="1">Rhodanese domain-containing protein</fullName>
    </recommendedName>
</protein>
<dbReference type="PANTHER" id="PTHR44086:SF10">
    <property type="entry name" value="THIOSULFATE SULFURTRANSFERASE_RHODANESE-LIKE DOMAIN-CONTAINING PROTEIN 3"/>
    <property type="match status" value="1"/>
</dbReference>
<dbReference type="Pfam" id="PF00581">
    <property type="entry name" value="Rhodanese"/>
    <property type="match status" value="2"/>
</dbReference>
<evidence type="ECO:0000313" key="2">
    <source>
        <dbReference type="EMBL" id="KAK9829026.1"/>
    </source>
</evidence>
<proteinExistence type="predicted"/>
<dbReference type="Gene3D" id="3.40.250.10">
    <property type="entry name" value="Rhodanese-like domain"/>
    <property type="match status" value="2"/>
</dbReference>
<dbReference type="SMART" id="SM00450">
    <property type="entry name" value="RHOD"/>
    <property type="match status" value="2"/>
</dbReference>
<name>A0AAW1R6K4_9CHLO</name>
<dbReference type="PROSITE" id="PS50206">
    <property type="entry name" value="RHODANESE_3"/>
    <property type="match status" value="2"/>
</dbReference>
<accession>A0AAW1R6K4</accession>
<dbReference type="InterPro" id="IPR036873">
    <property type="entry name" value="Rhodanese-like_dom_sf"/>
</dbReference>
<sequence>MRVTNVGGSLTSALALTLLAWAVRFFRAAAQSKHAAHSSDSNSSKPLGRYFASLSPAALRMLVETDPVPHLVLDVRSEEEVQQSPLPEELQSAVHLPEAELGSALASWPERLSTKPAPTKDVLLVFVADKAEAMQAAAASAAAKRFEHILVLEGGLTAFSKAAHAQVDLNFINRDALAVLLGLAGPLSRRVPVRVLDIRRHDERALYGSIPGTLHVPASQLPSALQMSSDQFQQTYHFPKPSAEDCVVMQCRTNRRAAWAAQLAKDAGLQCCLVYRQGVYGWRLQPAIKAYKSYEKGDPPPEPEAFQMEAINVGAAREELAHLGLASPL</sequence>
<evidence type="ECO:0000313" key="3">
    <source>
        <dbReference type="Proteomes" id="UP001489004"/>
    </source>
</evidence>
<feature type="domain" description="Rhodanese" evidence="1">
    <location>
        <begin position="189"/>
        <end position="289"/>
    </location>
</feature>
<reference evidence="2 3" key="1">
    <citation type="journal article" date="2024" name="Nat. Commun.">
        <title>Phylogenomics reveals the evolutionary origins of lichenization in chlorophyte algae.</title>
        <authorList>
            <person name="Puginier C."/>
            <person name="Libourel C."/>
            <person name="Otte J."/>
            <person name="Skaloud P."/>
            <person name="Haon M."/>
            <person name="Grisel S."/>
            <person name="Petersen M."/>
            <person name="Berrin J.G."/>
            <person name="Delaux P.M."/>
            <person name="Dal Grande F."/>
            <person name="Keller J."/>
        </authorList>
    </citation>
    <scope>NUCLEOTIDE SEQUENCE [LARGE SCALE GENOMIC DNA]</scope>
    <source>
        <strain evidence="2 3">SAG 2043</strain>
    </source>
</reference>
<feature type="domain" description="Rhodanese" evidence="1">
    <location>
        <begin position="66"/>
        <end position="168"/>
    </location>
</feature>
<dbReference type="Proteomes" id="UP001489004">
    <property type="component" value="Unassembled WGS sequence"/>
</dbReference>
<dbReference type="AlphaFoldDB" id="A0AAW1R6K4"/>